<evidence type="ECO:0000259" key="4">
    <source>
        <dbReference type="PROSITE" id="PS01124"/>
    </source>
</evidence>
<dbReference type="PANTHER" id="PTHR43280">
    <property type="entry name" value="ARAC-FAMILY TRANSCRIPTIONAL REGULATOR"/>
    <property type="match status" value="1"/>
</dbReference>
<dbReference type="PROSITE" id="PS01124">
    <property type="entry name" value="HTH_ARAC_FAMILY_2"/>
    <property type="match status" value="1"/>
</dbReference>
<dbReference type="EMBL" id="SISP01000003">
    <property type="protein sequence ID" value="TBM45398.1"/>
    <property type="molecule type" value="Genomic_DNA"/>
</dbReference>
<comment type="caution">
    <text evidence="5">The sequence shown here is derived from an EMBL/GenBank/DDBJ whole genome shotgun (WGS) entry which is preliminary data.</text>
</comment>
<dbReference type="InterPro" id="IPR020449">
    <property type="entry name" value="Tscrpt_reg_AraC-type_HTH"/>
</dbReference>
<protein>
    <submittedName>
        <fullName evidence="5">AraC family transcriptional regulator</fullName>
    </submittedName>
</protein>
<evidence type="ECO:0000256" key="2">
    <source>
        <dbReference type="ARBA" id="ARBA00023125"/>
    </source>
</evidence>
<dbReference type="PRINTS" id="PR00032">
    <property type="entry name" value="HTHARAC"/>
</dbReference>
<evidence type="ECO:0000313" key="5">
    <source>
        <dbReference type="EMBL" id="TBM45398.1"/>
    </source>
</evidence>
<feature type="domain" description="HTH araC/xylS-type" evidence="4">
    <location>
        <begin position="177"/>
        <end position="275"/>
    </location>
</feature>
<dbReference type="SUPFAM" id="SSF46689">
    <property type="entry name" value="Homeodomain-like"/>
    <property type="match status" value="1"/>
</dbReference>
<dbReference type="GO" id="GO:0003700">
    <property type="term" value="F:DNA-binding transcription factor activity"/>
    <property type="evidence" value="ECO:0007669"/>
    <property type="project" value="InterPro"/>
</dbReference>
<name>A0A7Z7YGF4_VIBCL</name>
<keyword evidence="1" id="KW-0805">Transcription regulation</keyword>
<reference evidence="5 6" key="1">
    <citation type="submission" date="2019-02" db="EMBL/GenBank/DDBJ databases">
        <title>Genomic plasticity associated with the antimicrobial resistance in Vibrio cholerae.</title>
        <authorList>
            <person name="Verma J."/>
            <person name="Bag S."/>
            <person name="Saha B."/>
            <person name="Kumar P."/>
            <person name="Ghosh T.S."/>
            <person name="Dayal M."/>
            <person name="Senapati T."/>
            <person name="Mehra S."/>
            <person name="Dey P."/>
            <person name="Desigamani A."/>
            <person name="Kumar D."/>
            <person name="Rana P."/>
            <person name="Kumar B."/>
            <person name="Maiti T.K."/>
            <person name="Sharma N.C."/>
            <person name="Bhadra R.K."/>
            <person name="Mutreja A."/>
            <person name="Nair G.B."/>
            <person name="Ramamurthy T."/>
            <person name="Das B."/>
        </authorList>
    </citation>
    <scope>NUCLEOTIDE SEQUENCE [LARGE SCALE GENOMIC DNA]</scope>
    <source>
        <strain evidence="5 6">IDH06781</strain>
    </source>
</reference>
<dbReference type="Pfam" id="PF12833">
    <property type="entry name" value="HTH_18"/>
    <property type="match status" value="1"/>
</dbReference>
<evidence type="ECO:0000313" key="6">
    <source>
        <dbReference type="Proteomes" id="UP000294145"/>
    </source>
</evidence>
<dbReference type="InterPro" id="IPR018062">
    <property type="entry name" value="HTH_AraC-typ_CS"/>
</dbReference>
<dbReference type="Gene3D" id="1.10.10.60">
    <property type="entry name" value="Homeodomain-like"/>
    <property type="match status" value="2"/>
</dbReference>
<keyword evidence="3" id="KW-0804">Transcription</keyword>
<dbReference type="SMART" id="SM00342">
    <property type="entry name" value="HTH_ARAC"/>
    <property type="match status" value="1"/>
</dbReference>
<dbReference type="PANTHER" id="PTHR43280:SF2">
    <property type="entry name" value="HTH-TYPE TRANSCRIPTIONAL REGULATOR EXSA"/>
    <property type="match status" value="1"/>
</dbReference>
<dbReference type="SUPFAM" id="SSF51215">
    <property type="entry name" value="Regulatory protein AraC"/>
    <property type="match status" value="1"/>
</dbReference>
<dbReference type="InterPro" id="IPR037923">
    <property type="entry name" value="HTH-like"/>
</dbReference>
<dbReference type="RefSeq" id="WP_001908858.1">
    <property type="nucleotide sequence ID" value="NZ_CBCSBK010000038.1"/>
</dbReference>
<evidence type="ECO:0000256" key="3">
    <source>
        <dbReference type="ARBA" id="ARBA00023163"/>
    </source>
</evidence>
<evidence type="ECO:0000256" key="1">
    <source>
        <dbReference type="ARBA" id="ARBA00023015"/>
    </source>
</evidence>
<accession>A0A7Z7YGF4</accession>
<dbReference type="GO" id="GO:0043565">
    <property type="term" value="F:sequence-specific DNA binding"/>
    <property type="evidence" value="ECO:0007669"/>
    <property type="project" value="InterPro"/>
</dbReference>
<dbReference type="InterPro" id="IPR009057">
    <property type="entry name" value="Homeodomain-like_sf"/>
</dbReference>
<dbReference type="Gene3D" id="2.60.120.280">
    <property type="entry name" value="Regulatory protein AraC"/>
    <property type="match status" value="1"/>
</dbReference>
<dbReference type="AlphaFoldDB" id="A0A7Z7YGF4"/>
<keyword evidence="2" id="KW-0238">DNA-binding</keyword>
<dbReference type="InterPro" id="IPR018060">
    <property type="entry name" value="HTH_AraC"/>
</dbReference>
<dbReference type="Proteomes" id="UP000294145">
    <property type="component" value="Unassembled WGS sequence"/>
</dbReference>
<proteinExistence type="predicted"/>
<dbReference type="PROSITE" id="PS00041">
    <property type="entry name" value="HTH_ARAC_FAMILY_1"/>
    <property type="match status" value="1"/>
</dbReference>
<gene>
    <name evidence="5" type="ORF">EYB64_03785</name>
</gene>
<sequence length="282" mass="32312">MCKIWNDEVYLAAECEERFLVASDIAEMKQYDIFMAGLAHLKEGYRVERSRPDIHTVLVTLEGAGVLSTDEGVFDILPNTITVLPSEKPFCFELAYPCKSWKMVWLLLHSSDTWTNLLRINRPVIHFDACESIWSLTSLIYREIGGRSAFRNMMLSELAKVLSSVTANISDTHMRVLSVLNSVESQLHLDWKVSTIAELTFLSEEQLNRVVKQLVGMSPRDYLLTLRMKKATDLLSHKDWSIAMIALRLGYKDPNNFTHRFKKHFGKPPTHYRASLLSSKVT</sequence>
<organism evidence="5 6">
    <name type="scientific">Vibrio cholerae</name>
    <dbReference type="NCBI Taxonomy" id="666"/>
    <lineage>
        <taxon>Bacteria</taxon>
        <taxon>Pseudomonadati</taxon>
        <taxon>Pseudomonadota</taxon>
        <taxon>Gammaproteobacteria</taxon>
        <taxon>Vibrionales</taxon>
        <taxon>Vibrionaceae</taxon>
        <taxon>Vibrio</taxon>
    </lineage>
</organism>